<reference evidence="3 4" key="1">
    <citation type="submission" date="2024-03" db="EMBL/GenBank/DDBJ databases">
        <title>Novel species of the genus Variovorax.</title>
        <authorList>
            <person name="Liu Q."/>
            <person name="Xin Y.-H."/>
        </authorList>
    </citation>
    <scope>NUCLEOTIDE SEQUENCE [LARGE SCALE GENOMIC DNA]</scope>
    <source>
        <strain evidence="3 4">KACC 18900</strain>
    </source>
</reference>
<evidence type="ECO:0000256" key="2">
    <source>
        <dbReference type="SAM" id="Phobius"/>
    </source>
</evidence>
<evidence type="ECO:0000313" key="3">
    <source>
        <dbReference type="EMBL" id="MEJ8846685.1"/>
    </source>
</evidence>
<keyword evidence="4" id="KW-1185">Reference proteome</keyword>
<dbReference type="EMBL" id="JBBKZT010000003">
    <property type="protein sequence ID" value="MEJ8846685.1"/>
    <property type="molecule type" value="Genomic_DNA"/>
</dbReference>
<sequence length="294" mass="33736">MRACSLDQCWKLARIIVAVLGVALLCACSSVKLAYNNLPTVTWWWLDGYVDLDATQSPRVREELAQLLDWHRRNELPKFITLLQKAQVLAPDTLTPEQVCAFSDEIRDRLLAFAVRAEAPGATLALSLDDDQFQHLQRKYAKVNEAWRKDWIALSLDEQQDKRFDQMLDRTEDFYGPLDKSQRDLLRRLIAQSAFNAKRIDAQRRARQQEALALLRGLRASQPSQAEAQAALNGYVQRTAHPPPGPWRDYQQAMWVEGCRNLAILHNATTTAQRERAARRLRDYENDVRQLAAS</sequence>
<proteinExistence type="predicted"/>
<accession>A0ABU8WGP9</accession>
<dbReference type="RefSeq" id="WP_340341829.1">
    <property type="nucleotide sequence ID" value="NZ_JBBKZT010000003.1"/>
</dbReference>
<keyword evidence="1" id="KW-0175">Coiled coil</keyword>
<keyword evidence="2" id="KW-0812">Transmembrane</keyword>
<name>A0ABU8WGP9_9BURK</name>
<evidence type="ECO:0000256" key="1">
    <source>
        <dbReference type="SAM" id="Coils"/>
    </source>
</evidence>
<comment type="caution">
    <text evidence="3">The sequence shown here is derived from an EMBL/GenBank/DDBJ whole genome shotgun (WGS) entry which is preliminary data.</text>
</comment>
<feature type="coiled-coil region" evidence="1">
    <location>
        <begin position="267"/>
        <end position="294"/>
    </location>
</feature>
<organism evidence="3 4">
    <name type="scientific">Variovorax rhizosphaerae</name>
    <dbReference type="NCBI Taxonomy" id="1836200"/>
    <lineage>
        <taxon>Bacteria</taxon>
        <taxon>Pseudomonadati</taxon>
        <taxon>Pseudomonadota</taxon>
        <taxon>Betaproteobacteria</taxon>
        <taxon>Burkholderiales</taxon>
        <taxon>Comamonadaceae</taxon>
        <taxon>Variovorax</taxon>
    </lineage>
</organism>
<dbReference type="Proteomes" id="UP001385892">
    <property type="component" value="Unassembled WGS sequence"/>
</dbReference>
<dbReference type="Pfam" id="PF19795">
    <property type="entry name" value="DUF6279"/>
    <property type="match status" value="1"/>
</dbReference>
<keyword evidence="3" id="KW-0449">Lipoprotein</keyword>
<keyword evidence="2" id="KW-1133">Transmembrane helix</keyword>
<dbReference type="PROSITE" id="PS51257">
    <property type="entry name" value="PROKAR_LIPOPROTEIN"/>
    <property type="match status" value="1"/>
</dbReference>
<protein>
    <submittedName>
        <fullName evidence="3">DUF6279 family lipoprotein</fullName>
    </submittedName>
</protein>
<feature type="transmembrane region" description="Helical" evidence="2">
    <location>
        <begin position="12"/>
        <end position="35"/>
    </location>
</feature>
<evidence type="ECO:0000313" key="4">
    <source>
        <dbReference type="Proteomes" id="UP001385892"/>
    </source>
</evidence>
<gene>
    <name evidence="3" type="ORF">WKW82_08495</name>
</gene>
<keyword evidence="2" id="KW-0472">Membrane</keyword>